<feature type="transmembrane region" description="Helical" evidence="1">
    <location>
        <begin position="33"/>
        <end position="57"/>
    </location>
</feature>
<keyword evidence="3" id="KW-1185">Reference proteome</keyword>
<proteinExistence type="predicted"/>
<evidence type="ECO:0000313" key="3">
    <source>
        <dbReference type="Proteomes" id="UP000078559"/>
    </source>
</evidence>
<name>A0A194VP77_CYTMA</name>
<reference evidence="2" key="1">
    <citation type="submission" date="2014-12" db="EMBL/GenBank/DDBJ databases">
        <title>Genome Sequence of Valsa Canker Pathogens Uncovers a Specific Adaption of Colonization on Woody Bark.</title>
        <authorList>
            <person name="Yin Z."/>
            <person name="Liu H."/>
            <person name="Gao X."/>
            <person name="Li Z."/>
            <person name="Song N."/>
            <person name="Ke X."/>
            <person name="Dai Q."/>
            <person name="Wu Y."/>
            <person name="Sun Y."/>
            <person name="Xu J.-R."/>
            <person name="Kang Z.K."/>
            <person name="Wang L."/>
            <person name="Huang L."/>
        </authorList>
    </citation>
    <scope>NUCLEOTIDE SEQUENCE [LARGE SCALE GENOMIC DNA]</scope>
    <source>
        <strain evidence="2">03-8</strain>
    </source>
</reference>
<dbReference type="AlphaFoldDB" id="A0A194VP77"/>
<keyword evidence="1" id="KW-0472">Membrane</keyword>
<accession>A0A194VP77</accession>
<protein>
    <submittedName>
        <fullName evidence="2">Uncharacterized protein</fullName>
    </submittedName>
</protein>
<keyword evidence="1" id="KW-1133">Transmembrane helix</keyword>
<sequence>MWSWLRQAARAAGLLCFSKGAGASPKTRKPFSGLVWFSKVGLVLVWFLIDLTPAWAYQNLQGLRVEAAA</sequence>
<keyword evidence="1" id="KW-0812">Transmembrane</keyword>
<evidence type="ECO:0000313" key="2">
    <source>
        <dbReference type="EMBL" id="KUI65792.1"/>
    </source>
</evidence>
<evidence type="ECO:0000256" key="1">
    <source>
        <dbReference type="SAM" id="Phobius"/>
    </source>
</evidence>
<dbReference type="Proteomes" id="UP000078559">
    <property type="component" value="Chromosome 2"/>
</dbReference>
<gene>
    <name evidence="2" type="ORF">VM1G_11373</name>
</gene>
<dbReference type="EMBL" id="CM003099">
    <property type="protein sequence ID" value="KUI65792.1"/>
    <property type="molecule type" value="Genomic_DNA"/>
</dbReference>
<organism evidence="2 3">
    <name type="scientific">Cytospora mali</name>
    <name type="common">Apple Valsa canker fungus</name>
    <name type="synonym">Valsa mali</name>
    <dbReference type="NCBI Taxonomy" id="578113"/>
    <lineage>
        <taxon>Eukaryota</taxon>
        <taxon>Fungi</taxon>
        <taxon>Dikarya</taxon>
        <taxon>Ascomycota</taxon>
        <taxon>Pezizomycotina</taxon>
        <taxon>Sordariomycetes</taxon>
        <taxon>Sordariomycetidae</taxon>
        <taxon>Diaporthales</taxon>
        <taxon>Cytosporaceae</taxon>
        <taxon>Cytospora</taxon>
    </lineage>
</organism>